<name>A0A0C9UGD5_SPHS4</name>
<proteinExistence type="predicted"/>
<dbReference type="Proteomes" id="UP000054279">
    <property type="component" value="Unassembled WGS sequence"/>
</dbReference>
<dbReference type="HOGENOM" id="CLU_1982996_0_0_1"/>
<reference evidence="2 3" key="1">
    <citation type="submission" date="2014-06" db="EMBL/GenBank/DDBJ databases">
        <title>Evolutionary Origins and Diversification of the Mycorrhizal Mutualists.</title>
        <authorList>
            <consortium name="DOE Joint Genome Institute"/>
            <consortium name="Mycorrhizal Genomics Consortium"/>
            <person name="Kohler A."/>
            <person name="Kuo A."/>
            <person name="Nagy L.G."/>
            <person name="Floudas D."/>
            <person name="Copeland A."/>
            <person name="Barry K.W."/>
            <person name="Cichocki N."/>
            <person name="Veneault-Fourrey C."/>
            <person name="LaButti K."/>
            <person name="Lindquist E.A."/>
            <person name="Lipzen A."/>
            <person name="Lundell T."/>
            <person name="Morin E."/>
            <person name="Murat C."/>
            <person name="Riley R."/>
            <person name="Ohm R."/>
            <person name="Sun H."/>
            <person name="Tunlid A."/>
            <person name="Henrissat B."/>
            <person name="Grigoriev I.V."/>
            <person name="Hibbett D.S."/>
            <person name="Martin F."/>
        </authorList>
    </citation>
    <scope>NUCLEOTIDE SEQUENCE [LARGE SCALE GENOMIC DNA]</scope>
    <source>
        <strain evidence="2 3">SS14</strain>
    </source>
</reference>
<organism evidence="2 3">
    <name type="scientific">Sphaerobolus stellatus (strain SS14)</name>
    <dbReference type="NCBI Taxonomy" id="990650"/>
    <lineage>
        <taxon>Eukaryota</taxon>
        <taxon>Fungi</taxon>
        <taxon>Dikarya</taxon>
        <taxon>Basidiomycota</taxon>
        <taxon>Agaricomycotina</taxon>
        <taxon>Agaricomycetes</taxon>
        <taxon>Phallomycetidae</taxon>
        <taxon>Geastrales</taxon>
        <taxon>Sphaerobolaceae</taxon>
        <taxon>Sphaerobolus</taxon>
    </lineage>
</organism>
<protein>
    <submittedName>
        <fullName evidence="2">Uncharacterized protein</fullName>
    </submittedName>
</protein>
<accession>A0A0C9UGD5</accession>
<evidence type="ECO:0000313" key="1">
    <source>
        <dbReference type="EMBL" id="KIJ24483.1"/>
    </source>
</evidence>
<evidence type="ECO:0000313" key="3">
    <source>
        <dbReference type="Proteomes" id="UP000054279"/>
    </source>
</evidence>
<gene>
    <name evidence="1" type="ORF">M422DRAFT_274709</name>
    <name evidence="2" type="ORF">M422DRAFT_274719</name>
</gene>
<dbReference type="AlphaFoldDB" id="A0A0C9UGD5"/>
<dbReference type="OrthoDB" id="2747330at2759"/>
<sequence length="126" mass="13746">MGLVMFNTTTSSSSVQGTLGLPFLRSAYVAYRFPTPECSKAFYDFAFQKNSNISASDIAQKPTSLPTSSAQCLQFSSPTETPTLNIPATPKESIGYNGNYKIFVKKDASQAPLINAEELMDVQWSI</sequence>
<dbReference type="EMBL" id="KN837484">
    <property type="protein sequence ID" value="KIJ24491.1"/>
    <property type="molecule type" value="Genomic_DNA"/>
</dbReference>
<keyword evidence="3" id="KW-1185">Reference proteome</keyword>
<evidence type="ECO:0000313" key="2">
    <source>
        <dbReference type="EMBL" id="KIJ24491.1"/>
    </source>
</evidence>
<dbReference type="EMBL" id="KN837484">
    <property type="protein sequence ID" value="KIJ24483.1"/>
    <property type="molecule type" value="Genomic_DNA"/>
</dbReference>